<gene>
    <name evidence="3" type="ORF">K460DRAFT_66704</name>
</gene>
<feature type="region of interest" description="Disordered" evidence="1">
    <location>
        <begin position="99"/>
        <end position="119"/>
    </location>
</feature>
<feature type="region of interest" description="Disordered" evidence="1">
    <location>
        <begin position="313"/>
        <end position="409"/>
    </location>
</feature>
<feature type="region of interest" description="Disordered" evidence="1">
    <location>
        <begin position="463"/>
        <end position="484"/>
    </location>
</feature>
<dbReference type="OrthoDB" id="3787127at2759"/>
<feature type="compositionally biased region" description="Polar residues" evidence="1">
    <location>
        <begin position="137"/>
        <end position="147"/>
    </location>
</feature>
<feature type="region of interest" description="Disordered" evidence="1">
    <location>
        <begin position="238"/>
        <end position="282"/>
    </location>
</feature>
<dbReference type="RefSeq" id="XP_040790552.1">
    <property type="nucleotide sequence ID" value="XM_040938607.1"/>
</dbReference>
<organism evidence="3 4">
    <name type="scientific">Cucurbitaria berberidis CBS 394.84</name>
    <dbReference type="NCBI Taxonomy" id="1168544"/>
    <lineage>
        <taxon>Eukaryota</taxon>
        <taxon>Fungi</taxon>
        <taxon>Dikarya</taxon>
        <taxon>Ascomycota</taxon>
        <taxon>Pezizomycotina</taxon>
        <taxon>Dothideomycetes</taxon>
        <taxon>Pleosporomycetidae</taxon>
        <taxon>Pleosporales</taxon>
        <taxon>Pleosporineae</taxon>
        <taxon>Cucurbitariaceae</taxon>
        <taxon>Cucurbitaria</taxon>
    </lineage>
</organism>
<feature type="transmembrane region" description="Helical" evidence="2">
    <location>
        <begin position="203"/>
        <end position="225"/>
    </location>
</feature>
<name>A0A9P4GMM4_9PLEO</name>
<keyword evidence="2" id="KW-0472">Membrane</keyword>
<feature type="compositionally biased region" description="Polar residues" evidence="1">
    <location>
        <begin position="365"/>
        <end position="381"/>
    </location>
</feature>
<proteinExistence type="predicted"/>
<sequence>MAPAAIYPDYQDVTLTHTALPTQTTAREGTSSLGARTRTQTETRMITLTILEDAPSATLQSVASFDWPSTTLEEKIPYIHGIIPGALRAQNLRWHSQPLHHQLAHPPSPQPPPPECEPFPTTITTAATATLGKASVHSKSTRQSNYPRPSAIVPPAAYSTQYQQDTLQQQPNHLHHAKSGRLYRAVQGMTNYELTYLPSGLKVLFVGVLAVVVLASAWTILVWLINFPPGTWSCWQRRDIRGEKKQKKKQKGKERRPTDKPSKYVPQPSVLDTPMGSTLDRAVSSATKSPFHYLQHNLPLDTRYTGEPAVELTQRPQHRIYNHRHQRTQDEQRSRGRNETYTEHRRTSSSPSAGLRFSIGPSPSPTNAQITQSPGISTVASPPNPFLHPPNDHLSPRVHAPEPVLNPRSSSEWLNERAAFFNSNNNNNTSGAESPAPSLQDHGSASSSYTWLDTADMEALEAGTAPLTGDGNRQGRTDSSSETSMLHRSLSWLDHGLGMMDGAVDKVVERVAKWTDDDGGDEPLLLPVASEKGFKVE</sequence>
<dbReference type="Proteomes" id="UP000800039">
    <property type="component" value="Unassembled WGS sequence"/>
</dbReference>
<feature type="compositionally biased region" description="Pro residues" evidence="1">
    <location>
        <begin position="106"/>
        <end position="117"/>
    </location>
</feature>
<feature type="compositionally biased region" description="Basic residues" evidence="1">
    <location>
        <begin position="244"/>
        <end position="254"/>
    </location>
</feature>
<reference evidence="3" key="1">
    <citation type="submission" date="2020-01" db="EMBL/GenBank/DDBJ databases">
        <authorList>
            <consortium name="DOE Joint Genome Institute"/>
            <person name="Haridas S."/>
            <person name="Albert R."/>
            <person name="Binder M."/>
            <person name="Bloem J."/>
            <person name="Labutti K."/>
            <person name="Salamov A."/>
            <person name="Andreopoulos B."/>
            <person name="Baker S.E."/>
            <person name="Barry K."/>
            <person name="Bills G."/>
            <person name="Bluhm B.H."/>
            <person name="Cannon C."/>
            <person name="Castanera R."/>
            <person name="Culley D.E."/>
            <person name="Daum C."/>
            <person name="Ezra D."/>
            <person name="Gonzalez J.B."/>
            <person name="Henrissat B."/>
            <person name="Kuo A."/>
            <person name="Liang C."/>
            <person name="Lipzen A."/>
            <person name="Lutzoni F."/>
            <person name="Magnuson J."/>
            <person name="Mondo S."/>
            <person name="Nolan M."/>
            <person name="Ohm R."/>
            <person name="Pangilinan J."/>
            <person name="Park H.-J."/>
            <person name="Ramirez L."/>
            <person name="Alfaro M."/>
            <person name="Sun H."/>
            <person name="Tritt A."/>
            <person name="Yoshinaga Y."/>
            <person name="Zwiers L.-H."/>
            <person name="Turgeon B.G."/>
            <person name="Goodwin S.B."/>
            <person name="Spatafora J.W."/>
            <person name="Crous P.W."/>
            <person name="Grigoriev I.V."/>
        </authorList>
    </citation>
    <scope>NUCLEOTIDE SEQUENCE</scope>
    <source>
        <strain evidence="3">CBS 394.84</strain>
    </source>
</reference>
<feature type="region of interest" description="Disordered" evidence="1">
    <location>
        <begin position="421"/>
        <end position="447"/>
    </location>
</feature>
<feature type="compositionally biased region" description="Basic residues" evidence="1">
    <location>
        <begin position="316"/>
        <end position="326"/>
    </location>
</feature>
<dbReference type="GeneID" id="63855863"/>
<feature type="region of interest" description="Disordered" evidence="1">
    <location>
        <begin position="515"/>
        <end position="537"/>
    </location>
</feature>
<comment type="caution">
    <text evidence="3">The sequence shown here is derived from an EMBL/GenBank/DDBJ whole genome shotgun (WGS) entry which is preliminary data.</text>
</comment>
<dbReference type="EMBL" id="ML976615">
    <property type="protein sequence ID" value="KAF1847989.1"/>
    <property type="molecule type" value="Genomic_DNA"/>
</dbReference>
<feature type="compositionally biased region" description="Basic and acidic residues" evidence="1">
    <location>
        <begin position="327"/>
        <end position="346"/>
    </location>
</feature>
<feature type="region of interest" description="Disordered" evidence="1">
    <location>
        <begin position="131"/>
        <end position="150"/>
    </location>
</feature>
<evidence type="ECO:0000313" key="4">
    <source>
        <dbReference type="Proteomes" id="UP000800039"/>
    </source>
</evidence>
<keyword evidence="2" id="KW-1133">Transmembrane helix</keyword>
<evidence type="ECO:0000256" key="1">
    <source>
        <dbReference type="SAM" id="MobiDB-lite"/>
    </source>
</evidence>
<keyword evidence="4" id="KW-1185">Reference proteome</keyword>
<keyword evidence="2" id="KW-0812">Transmembrane</keyword>
<evidence type="ECO:0000256" key="2">
    <source>
        <dbReference type="SAM" id="Phobius"/>
    </source>
</evidence>
<dbReference type="AlphaFoldDB" id="A0A9P4GMM4"/>
<evidence type="ECO:0000313" key="3">
    <source>
        <dbReference type="EMBL" id="KAF1847989.1"/>
    </source>
</evidence>
<accession>A0A9P4GMM4</accession>
<protein>
    <submittedName>
        <fullName evidence="3">Uncharacterized protein</fullName>
    </submittedName>
</protein>